<dbReference type="InterPro" id="IPR050438">
    <property type="entry name" value="LMW_PTPase"/>
</dbReference>
<dbReference type="Proteomes" id="UP000291469">
    <property type="component" value="Chromosome"/>
</dbReference>
<evidence type="ECO:0000313" key="8">
    <source>
        <dbReference type="Proteomes" id="UP000291469"/>
    </source>
</evidence>
<dbReference type="PRINTS" id="PR00719">
    <property type="entry name" value="LMWPTPASE"/>
</dbReference>
<dbReference type="CDD" id="cd16343">
    <property type="entry name" value="LMWPTP"/>
    <property type="match status" value="1"/>
</dbReference>
<comment type="similarity">
    <text evidence="1">Belongs to the low molecular weight phosphotyrosine protein phosphatase family.</text>
</comment>
<accession>A0A411YG47</accession>
<keyword evidence="3" id="KW-0378">Hydrolase</keyword>
<proteinExistence type="inferred from homology"/>
<keyword evidence="8" id="KW-1185">Reference proteome</keyword>
<dbReference type="InterPro" id="IPR023485">
    <property type="entry name" value="Ptyr_pPase"/>
</dbReference>
<keyword evidence="4" id="KW-0904">Protein phosphatase</keyword>
<evidence type="ECO:0000256" key="2">
    <source>
        <dbReference type="ARBA" id="ARBA00013064"/>
    </source>
</evidence>
<dbReference type="EC" id="3.1.3.48" evidence="2"/>
<dbReference type="SMART" id="SM00226">
    <property type="entry name" value="LMWPc"/>
    <property type="match status" value="1"/>
</dbReference>
<dbReference type="AlphaFoldDB" id="A0A411YG47"/>
<evidence type="ECO:0000259" key="6">
    <source>
        <dbReference type="SMART" id="SM00226"/>
    </source>
</evidence>
<dbReference type="KEGG" id="erz:ER308_12175"/>
<dbReference type="SUPFAM" id="SSF52788">
    <property type="entry name" value="Phosphotyrosine protein phosphatases I"/>
    <property type="match status" value="1"/>
</dbReference>
<organism evidence="7 8">
    <name type="scientific">Egibacter rhizosphaerae</name>
    <dbReference type="NCBI Taxonomy" id="1670831"/>
    <lineage>
        <taxon>Bacteria</taxon>
        <taxon>Bacillati</taxon>
        <taxon>Actinomycetota</taxon>
        <taxon>Nitriliruptoria</taxon>
        <taxon>Egibacterales</taxon>
        <taxon>Egibacteraceae</taxon>
        <taxon>Egibacter</taxon>
    </lineage>
</organism>
<feature type="active site" description="Nucleophile" evidence="5">
    <location>
        <position position="7"/>
    </location>
</feature>
<dbReference type="OrthoDB" id="9784339at2"/>
<feature type="domain" description="Phosphotyrosine protein phosphatase I" evidence="6">
    <location>
        <begin position="1"/>
        <end position="150"/>
    </location>
</feature>
<feature type="active site" description="Proton donor" evidence="5">
    <location>
        <position position="124"/>
    </location>
</feature>
<dbReference type="PANTHER" id="PTHR11717:SF7">
    <property type="entry name" value="LOW MOLECULAR WEIGHT PHOSPHOTYROSINE PROTEIN PHOSPHATASE"/>
    <property type="match status" value="1"/>
</dbReference>
<dbReference type="InterPro" id="IPR017867">
    <property type="entry name" value="Tyr_phospatase_low_mol_wt"/>
</dbReference>
<dbReference type="InterPro" id="IPR036196">
    <property type="entry name" value="Ptyr_pPase_sf"/>
</dbReference>
<dbReference type="EMBL" id="CP036402">
    <property type="protein sequence ID" value="QBI20245.1"/>
    <property type="molecule type" value="Genomic_DNA"/>
</dbReference>
<protein>
    <recommendedName>
        <fullName evidence="2">protein-tyrosine-phosphatase</fullName>
        <ecNumber evidence="2">3.1.3.48</ecNumber>
    </recommendedName>
</protein>
<sequence>MRIVTVCLGNICRSPTAQAAIEEALAEEGLDARVEVDSAGTSRYHEGEPPDSRMRRAAQEAGLHLHGKGRKVTREDLEHADLVLAMDRANLRDLQRMAPEDAQERIRLFREFDPQAPADAEVPDPYFGGPQGFEEVVELARRAARGVVAHVRGELEAA</sequence>
<evidence type="ECO:0000256" key="3">
    <source>
        <dbReference type="ARBA" id="ARBA00022801"/>
    </source>
</evidence>
<gene>
    <name evidence="7" type="ORF">ER308_12175</name>
</gene>
<dbReference type="Pfam" id="PF01451">
    <property type="entry name" value="LMWPc"/>
    <property type="match status" value="1"/>
</dbReference>
<dbReference type="RefSeq" id="WP_131155242.1">
    <property type="nucleotide sequence ID" value="NZ_CP036402.1"/>
</dbReference>
<feature type="active site" description="Nucleophile" evidence="5">
    <location>
        <position position="13"/>
    </location>
</feature>
<reference evidence="7 8" key="1">
    <citation type="submission" date="2019-01" db="EMBL/GenBank/DDBJ databases">
        <title>Egibacter rhizosphaerae EGI 80759T.</title>
        <authorList>
            <person name="Chen D.-D."/>
            <person name="Tian Y."/>
            <person name="Jiao J.-Y."/>
            <person name="Zhang X.-T."/>
            <person name="Zhang Y.-G."/>
            <person name="Zhang Y."/>
            <person name="Xiao M."/>
            <person name="Shu W.-S."/>
            <person name="Li W.-J."/>
        </authorList>
    </citation>
    <scope>NUCLEOTIDE SEQUENCE [LARGE SCALE GENOMIC DNA]</scope>
    <source>
        <strain evidence="7 8">EGI 80759</strain>
    </source>
</reference>
<name>A0A411YG47_9ACTN</name>
<dbReference type="PANTHER" id="PTHR11717">
    <property type="entry name" value="LOW MOLECULAR WEIGHT PROTEIN TYROSINE PHOSPHATASE"/>
    <property type="match status" value="1"/>
</dbReference>
<evidence type="ECO:0000256" key="5">
    <source>
        <dbReference type="PIRSR" id="PIRSR617867-1"/>
    </source>
</evidence>
<dbReference type="GO" id="GO:0004725">
    <property type="term" value="F:protein tyrosine phosphatase activity"/>
    <property type="evidence" value="ECO:0007669"/>
    <property type="project" value="UniProtKB-EC"/>
</dbReference>
<dbReference type="Gene3D" id="3.40.50.2300">
    <property type="match status" value="1"/>
</dbReference>
<evidence type="ECO:0000256" key="4">
    <source>
        <dbReference type="ARBA" id="ARBA00022912"/>
    </source>
</evidence>
<evidence type="ECO:0000313" key="7">
    <source>
        <dbReference type="EMBL" id="QBI20245.1"/>
    </source>
</evidence>
<evidence type="ECO:0000256" key="1">
    <source>
        <dbReference type="ARBA" id="ARBA00011063"/>
    </source>
</evidence>